<sequence>MTTMNINTWWDLRYDEASVGESGCDDSDIGFKYGVIEARVFRRSNHRNNSPMSDGVVNCIEKFISKPHVMSDSTFFNSLISGACAGIATDLAFFPIDTIKTRLQAKGGFFANGGYHGIYRGLGSCVVASAPSASLFFITYDSLKRDLQPYVASPSARHMIAASMGEIAACLVRVPAEVVKQRTQASHLGNKTSWSNLLHILQDSNKEGIIKGLYRGWNTTIMREIPFTVIQFPLYEWLKVKWQQNVSFIPEGLKGAACGMIAGGVAAAVTTPLDVIKTRIMLHKERISVVNLVKTIIHEEGAKTLFNGIIPRTCWISCGGAIFLGCYELVHNELVKLQGKKKELL</sequence>
<dbReference type="PROSITE" id="PS50920">
    <property type="entry name" value="SOLCAR"/>
    <property type="match status" value="3"/>
</dbReference>
<dbReference type="AlphaFoldDB" id="M3JYA0"/>
<dbReference type="HOGENOM" id="CLU_015166_3_0_1"/>
<evidence type="ECO:0000256" key="9">
    <source>
        <dbReference type="ARBA" id="ARBA00022989"/>
    </source>
</evidence>
<comment type="caution">
    <text evidence="15">The sequence shown here is derived from an EMBL/GenBank/DDBJ whole genome shotgun (WGS) entry which is preliminary data.</text>
</comment>
<evidence type="ECO:0000256" key="11">
    <source>
        <dbReference type="ARBA" id="ARBA00023136"/>
    </source>
</evidence>
<dbReference type="InterPro" id="IPR023395">
    <property type="entry name" value="MCP_dom_sf"/>
</dbReference>
<dbReference type="Proteomes" id="UP000011777">
    <property type="component" value="Unassembled WGS sequence"/>
</dbReference>
<organism evidence="15 16">
    <name type="scientific">Candida maltosa (strain Xu316)</name>
    <name type="common">Yeast</name>
    <dbReference type="NCBI Taxonomy" id="1245528"/>
    <lineage>
        <taxon>Eukaryota</taxon>
        <taxon>Fungi</taxon>
        <taxon>Dikarya</taxon>
        <taxon>Ascomycota</taxon>
        <taxon>Saccharomycotina</taxon>
        <taxon>Pichiomycetes</taxon>
        <taxon>Debaryomycetaceae</taxon>
        <taxon>Candida/Lodderomyces clade</taxon>
        <taxon>Candida</taxon>
    </lineage>
</organism>
<feature type="repeat" description="Solcar" evidence="13">
    <location>
        <begin position="73"/>
        <end position="146"/>
    </location>
</feature>
<evidence type="ECO:0000256" key="14">
    <source>
        <dbReference type="RuleBase" id="RU000488"/>
    </source>
</evidence>
<proteinExistence type="inferred from homology"/>
<dbReference type="GO" id="GO:0005743">
    <property type="term" value="C:mitochondrial inner membrane"/>
    <property type="evidence" value="ECO:0007669"/>
    <property type="project" value="UniProtKB-SubCell"/>
</dbReference>
<evidence type="ECO:0000256" key="1">
    <source>
        <dbReference type="ARBA" id="ARBA00002238"/>
    </source>
</evidence>
<comment type="subcellular location">
    <subcellularLocation>
        <location evidence="2">Mitochondrion inner membrane</location>
        <topology evidence="2">Multi-pass membrane protein</topology>
    </subcellularLocation>
</comment>
<reference evidence="15 16" key="1">
    <citation type="submission" date="2013-02" db="EMBL/GenBank/DDBJ databases">
        <title>Genome sequence of Candida maltosa Xu316, a potential industrial strain for xylitol and ethanol production.</title>
        <authorList>
            <person name="Yu J."/>
            <person name="Wang Q."/>
            <person name="Geng X."/>
            <person name="Bao W."/>
            <person name="He P."/>
            <person name="Cai J."/>
        </authorList>
    </citation>
    <scope>NUCLEOTIDE SEQUENCE [LARGE SCALE GENOMIC DNA]</scope>
    <source>
        <strain evidence="16">Xu316</strain>
    </source>
</reference>
<evidence type="ECO:0000256" key="7">
    <source>
        <dbReference type="ARBA" id="ARBA00022737"/>
    </source>
</evidence>
<keyword evidence="7" id="KW-0677">Repeat</keyword>
<keyword evidence="10" id="KW-0496">Mitochondrion</keyword>
<dbReference type="Pfam" id="PF00153">
    <property type="entry name" value="Mito_carr"/>
    <property type="match status" value="3"/>
</dbReference>
<dbReference type="SUPFAM" id="SSF103506">
    <property type="entry name" value="Mitochondrial carrier"/>
    <property type="match status" value="1"/>
</dbReference>
<keyword evidence="9" id="KW-1133">Transmembrane helix</keyword>
<keyword evidence="11 13" id="KW-0472">Membrane</keyword>
<protein>
    <recommendedName>
        <fullName evidence="4">Mitochondrial thiamine pyrophosphate carrier 1</fullName>
    </recommendedName>
    <alternativeName>
        <fullName evidence="12">Putative mitochondrial carrier protein PET8</fullName>
    </alternativeName>
</protein>
<evidence type="ECO:0000256" key="12">
    <source>
        <dbReference type="ARBA" id="ARBA00073559"/>
    </source>
</evidence>
<dbReference type="EMBL" id="AOGT01001589">
    <property type="protein sequence ID" value="EMG47404.1"/>
    <property type="molecule type" value="Genomic_DNA"/>
</dbReference>
<evidence type="ECO:0000256" key="2">
    <source>
        <dbReference type="ARBA" id="ARBA00004448"/>
    </source>
</evidence>
<comment type="similarity">
    <text evidence="3 14">Belongs to the mitochondrial carrier (TC 2.A.29) family.</text>
</comment>
<feature type="repeat" description="Solcar" evidence="13">
    <location>
        <begin position="250"/>
        <end position="333"/>
    </location>
</feature>
<feature type="repeat" description="Solcar" evidence="13">
    <location>
        <begin position="156"/>
        <end position="241"/>
    </location>
</feature>
<evidence type="ECO:0000256" key="3">
    <source>
        <dbReference type="ARBA" id="ARBA00006375"/>
    </source>
</evidence>
<evidence type="ECO:0000256" key="10">
    <source>
        <dbReference type="ARBA" id="ARBA00023128"/>
    </source>
</evidence>
<keyword evidence="8" id="KW-0999">Mitochondrion inner membrane</keyword>
<dbReference type="PRINTS" id="PR00926">
    <property type="entry name" value="MITOCARRIER"/>
</dbReference>
<dbReference type="eggNOG" id="KOG0768">
    <property type="taxonomic scope" value="Eukaryota"/>
</dbReference>
<evidence type="ECO:0000256" key="8">
    <source>
        <dbReference type="ARBA" id="ARBA00022792"/>
    </source>
</evidence>
<dbReference type="PANTHER" id="PTHR45667">
    <property type="entry name" value="S-ADENOSYLMETHIONINE MITOCHONDRIAL CARRIER PROTEIN"/>
    <property type="match status" value="1"/>
</dbReference>
<dbReference type="FunFam" id="1.50.40.10:FF:000018">
    <property type="entry name" value="S-adenosylmethionine mitochondrial carrier protein-like"/>
    <property type="match status" value="1"/>
</dbReference>
<accession>M3JYA0</accession>
<dbReference type="Gene3D" id="1.50.40.10">
    <property type="entry name" value="Mitochondrial carrier domain"/>
    <property type="match status" value="1"/>
</dbReference>
<evidence type="ECO:0000256" key="5">
    <source>
        <dbReference type="ARBA" id="ARBA00022448"/>
    </source>
</evidence>
<dbReference type="GO" id="GO:0055085">
    <property type="term" value="P:transmembrane transport"/>
    <property type="evidence" value="ECO:0007669"/>
    <property type="project" value="InterPro"/>
</dbReference>
<comment type="function">
    <text evidence="1">Mitochondrial transporter that mediates uptake of thiamine pyrophosphate (ThPP) into mitochondria.</text>
</comment>
<keyword evidence="16" id="KW-1185">Reference proteome</keyword>
<dbReference type="InterPro" id="IPR002067">
    <property type="entry name" value="MCP"/>
</dbReference>
<evidence type="ECO:0000313" key="15">
    <source>
        <dbReference type="EMBL" id="EMG47404.1"/>
    </source>
</evidence>
<evidence type="ECO:0000313" key="16">
    <source>
        <dbReference type="Proteomes" id="UP000011777"/>
    </source>
</evidence>
<evidence type="ECO:0000256" key="6">
    <source>
        <dbReference type="ARBA" id="ARBA00022692"/>
    </source>
</evidence>
<keyword evidence="6 13" id="KW-0812">Transmembrane</keyword>
<evidence type="ECO:0000256" key="13">
    <source>
        <dbReference type="PROSITE-ProRule" id="PRU00282"/>
    </source>
</evidence>
<dbReference type="OrthoDB" id="276989at2759"/>
<dbReference type="OMA" id="IGPRTMW"/>
<name>M3JYA0_CANMX</name>
<gene>
    <name evidence="15" type="ORF">G210_2261</name>
</gene>
<dbReference type="InterPro" id="IPR018108">
    <property type="entry name" value="MCP_transmembrane"/>
</dbReference>
<keyword evidence="5 14" id="KW-0813">Transport</keyword>
<evidence type="ECO:0000256" key="4">
    <source>
        <dbReference type="ARBA" id="ARBA00021935"/>
    </source>
</evidence>